<organism evidence="1 2">
    <name type="scientific">Sphingomonas zeae</name>
    <dbReference type="NCBI Taxonomy" id="1646122"/>
    <lineage>
        <taxon>Bacteria</taxon>
        <taxon>Pseudomonadati</taxon>
        <taxon>Pseudomonadota</taxon>
        <taxon>Alphaproteobacteria</taxon>
        <taxon>Sphingomonadales</taxon>
        <taxon>Sphingomonadaceae</taxon>
        <taxon>Sphingomonas</taxon>
    </lineage>
</organism>
<dbReference type="RefSeq" id="WP_013041705.1">
    <property type="nucleotide sequence ID" value="NZ_CBCRYR010000006.1"/>
</dbReference>
<evidence type="ECO:0000313" key="2">
    <source>
        <dbReference type="Proteomes" id="UP000536441"/>
    </source>
</evidence>
<sequence>MAKLKLGAITEDKPVKVSLELPGALFRDLQEYSEILAQQEGVPATEPSRLIVAMVQRFIQTDRGFARARKNKMRNPLEADRER</sequence>
<reference evidence="1 2" key="1">
    <citation type="submission" date="2020-05" db="EMBL/GenBank/DDBJ databases">
        <title>Genome Sequencing of Type Strains.</title>
        <authorList>
            <person name="Lemaire J.F."/>
            <person name="Inderbitzin P."/>
            <person name="Gregorio O.A."/>
            <person name="Collins S.B."/>
            <person name="Wespe N."/>
            <person name="Knight-Connoni V."/>
        </authorList>
    </citation>
    <scope>NUCLEOTIDE SEQUENCE [LARGE SCALE GENOMIC DNA]</scope>
    <source>
        <strain evidence="1 2">DSM 100049</strain>
    </source>
</reference>
<protein>
    <submittedName>
        <fullName evidence="1">DUF2274 domain-containing protein</fullName>
    </submittedName>
</protein>
<accession>A0A7Y6B7X7</accession>
<dbReference type="EMBL" id="JABMCH010000071">
    <property type="protein sequence ID" value="NUU49060.1"/>
    <property type="molecule type" value="Genomic_DNA"/>
</dbReference>
<evidence type="ECO:0000313" key="1">
    <source>
        <dbReference type="EMBL" id="NUU49060.1"/>
    </source>
</evidence>
<proteinExistence type="predicted"/>
<gene>
    <name evidence="1" type="ORF">HP438_18985</name>
</gene>
<name>A0A7Y6B7X7_9SPHN</name>
<comment type="caution">
    <text evidence="1">The sequence shown here is derived from an EMBL/GenBank/DDBJ whole genome shotgun (WGS) entry which is preliminary data.</text>
</comment>
<dbReference type="AlphaFoldDB" id="A0A7Y6B7X7"/>
<dbReference type="InterPro" id="IPR018733">
    <property type="entry name" value="DUF2274"/>
</dbReference>
<dbReference type="GeneID" id="29275721"/>
<keyword evidence="2" id="KW-1185">Reference proteome</keyword>
<dbReference type="Proteomes" id="UP000536441">
    <property type="component" value="Unassembled WGS sequence"/>
</dbReference>
<dbReference type="Pfam" id="PF10038">
    <property type="entry name" value="DUF2274"/>
    <property type="match status" value="1"/>
</dbReference>